<evidence type="ECO:0000313" key="2">
    <source>
        <dbReference type="Proteomes" id="UP000286746"/>
    </source>
</evidence>
<protein>
    <submittedName>
        <fullName evidence="1">Uncharacterized protein</fullName>
    </submittedName>
</protein>
<dbReference type="Proteomes" id="UP000286746">
    <property type="component" value="Unassembled WGS sequence"/>
</dbReference>
<name>A0A401VXT2_STREY</name>
<dbReference type="AlphaFoldDB" id="A0A401VXT2"/>
<comment type="caution">
    <text evidence="1">The sequence shown here is derived from an EMBL/GenBank/DDBJ whole genome shotgun (WGS) entry which is preliminary data.</text>
</comment>
<organism evidence="1 2">
    <name type="scientific">Streptomyces paromomycinus</name>
    <name type="common">Streptomyces rimosus subsp. paromomycinus</name>
    <dbReference type="NCBI Taxonomy" id="92743"/>
    <lineage>
        <taxon>Bacteria</taxon>
        <taxon>Bacillati</taxon>
        <taxon>Actinomycetota</taxon>
        <taxon>Actinomycetes</taxon>
        <taxon>Kitasatosporales</taxon>
        <taxon>Streptomycetaceae</taxon>
        <taxon>Streptomyces</taxon>
    </lineage>
</organism>
<dbReference type="RefSeq" id="WP_125053091.1">
    <property type="nucleotide sequence ID" value="NZ_BHZD01000001.1"/>
</dbReference>
<dbReference type="EMBL" id="BHZD01000001">
    <property type="protein sequence ID" value="GCD41872.1"/>
    <property type="molecule type" value="Genomic_DNA"/>
</dbReference>
<keyword evidence="2" id="KW-1185">Reference proteome</keyword>
<evidence type="ECO:0000313" key="1">
    <source>
        <dbReference type="EMBL" id="GCD41872.1"/>
    </source>
</evidence>
<gene>
    <name evidence="1" type="ORF">GKJPGBOP_01529</name>
</gene>
<proteinExistence type="predicted"/>
<reference evidence="1 2" key="1">
    <citation type="submission" date="2018-11" db="EMBL/GenBank/DDBJ databases">
        <title>Whole genome sequence of Streptomyces paromomycinus NBRC 15454(T).</title>
        <authorList>
            <person name="Komaki H."/>
            <person name="Tamura T."/>
        </authorList>
    </citation>
    <scope>NUCLEOTIDE SEQUENCE [LARGE SCALE GENOMIC DNA]</scope>
    <source>
        <strain evidence="1 2">NBRC 15454</strain>
    </source>
</reference>
<accession>A0A401VXT2</accession>
<sequence>MTDPTPFSVGVADDIAHQLGQLSELISQAPPREAAQALARVLDCDTGLLGRMAALLDTGSRITRDHAESGALRPEVCLAVGRAANDLHELAADFDVHAEDLNHLAQPRTAAHGPVPKPVASAMVVRRRR</sequence>